<dbReference type="KEGG" id="mpp:MICPUCDRAFT_58866"/>
<feature type="compositionally biased region" description="Acidic residues" evidence="8">
    <location>
        <begin position="397"/>
        <end position="406"/>
    </location>
</feature>
<dbReference type="GO" id="GO:0005674">
    <property type="term" value="C:transcription factor TFIIF complex"/>
    <property type="evidence" value="ECO:0007669"/>
    <property type="project" value="TreeGrafter"/>
</dbReference>
<dbReference type="PANTHER" id="PTHR13011:SF0">
    <property type="entry name" value="GENERAL TRANSCRIPTION FACTOR IIF SUBUNIT 1"/>
    <property type="match status" value="1"/>
</dbReference>
<dbReference type="EMBL" id="GG663740">
    <property type="protein sequence ID" value="EEH56654.1"/>
    <property type="molecule type" value="Genomic_DNA"/>
</dbReference>
<comment type="subcellular location">
    <subcellularLocation>
        <location evidence="1 7">Nucleus</location>
    </subcellularLocation>
</comment>
<dbReference type="GeneID" id="9684664"/>
<evidence type="ECO:0000256" key="1">
    <source>
        <dbReference type="ARBA" id="ARBA00004123"/>
    </source>
</evidence>
<sequence length="557" mass="59295">MISRLLVAHTISRVAAMGDIVPAPVKLRFKFASEDAHVVVPVPPPATPANAIAAVLSARADVTTMLRETYPGLALELCDPATGRPFPAETPAFADDAEVHGVLTKAYAVRAFAPVRRYVVGRFAGAKPPKFKSGKAAPVDWQLRTVTSDVETAFPPLALANGGKQKSVFTGAREAGQTGNFYLLMMQANTSDVCAVPLERWYNFRADASRRVLTLEEAEDQIEAAGKRATNASKWLEAHTGGGGDDDDGLSDSGSRDVKAAVSSDDDDDNDYDSKRKRKKKAAAGDDDDEKKDAANAENAPGARGIAKVEGDDWEHDEGASDDEGAGEADELEMEEPPPPPPPRLAHDSDDDGDDELDDEGKEMRRLLGKQEDGTIMRGLGGSAEGLGGMNGGLSDSDSDSEFVDPDQEELHPFLLQQQNKLQARAAEMAKQEAEAMARATAASEAAAAAAAVKQEPTAAGAGIKRARSDDDVAARPGKAAKTEREPAAVAAAYPPIEAALRELLRRGAKPTTKDVTKQLRKRGLLNTDADKNELKATISRIARIRKEGEKSFVVLL</sequence>
<dbReference type="Proteomes" id="UP000001876">
    <property type="component" value="Unassembled WGS sequence"/>
</dbReference>
<proteinExistence type="inferred from homology"/>
<gene>
    <name evidence="9" type="ORF">MICPUCDRAFT_58866</name>
</gene>
<dbReference type="SUPFAM" id="SSF50916">
    <property type="entry name" value="Rap30/74 interaction domains"/>
    <property type="match status" value="1"/>
</dbReference>
<dbReference type="OrthoDB" id="498976at2759"/>
<feature type="region of interest" description="Disordered" evidence="8">
    <location>
        <begin position="236"/>
        <end position="406"/>
    </location>
</feature>
<keyword evidence="4 7" id="KW-0238">DNA-binding</keyword>
<evidence type="ECO:0000256" key="3">
    <source>
        <dbReference type="ARBA" id="ARBA00023015"/>
    </source>
</evidence>
<dbReference type="GO" id="GO:0006367">
    <property type="term" value="P:transcription initiation at RNA polymerase II promoter"/>
    <property type="evidence" value="ECO:0007669"/>
    <property type="project" value="InterPro"/>
</dbReference>
<evidence type="ECO:0000256" key="2">
    <source>
        <dbReference type="ARBA" id="ARBA00005249"/>
    </source>
</evidence>
<feature type="compositionally biased region" description="Gly residues" evidence="8">
    <location>
        <begin position="379"/>
        <end position="392"/>
    </location>
</feature>
<protein>
    <recommendedName>
        <fullName evidence="7">Transcription initiation factor IIF subunit alpha</fullName>
    </recommendedName>
</protein>
<dbReference type="InterPro" id="IPR008851">
    <property type="entry name" value="TFIIF-alpha"/>
</dbReference>
<comment type="similarity">
    <text evidence="2 7">Belongs to the TFIIF alpha subunit family.</text>
</comment>
<dbReference type="eggNOG" id="KOG2393">
    <property type="taxonomic scope" value="Eukaryota"/>
</dbReference>
<evidence type="ECO:0000256" key="6">
    <source>
        <dbReference type="ARBA" id="ARBA00023242"/>
    </source>
</evidence>
<evidence type="ECO:0000256" key="7">
    <source>
        <dbReference type="RuleBase" id="RU366044"/>
    </source>
</evidence>
<keyword evidence="6 7" id="KW-0539">Nucleus</keyword>
<dbReference type="Pfam" id="PF05793">
    <property type="entry name" value="TFIIF_alpha"/>
    <property type="match status" value="1"/>
</dbReference>
<organism evidence="10">
    <name type="scientific">Micromonas pusilla (strain CCMP1545)</name>
    <name type="common">Picoplanktonic green alga</name>
    <dbReference type="NCBI Taxonomy" id="564608"/>
    <lineage>
        <taxon>Eukaryota</taxon>
        <taxon>Viridiplantae</taxon>
        <taxon>Chlorophyta</taxon>
        <taxon>Mamiellophyceae</taxon>
        <taxon>Mamiellales</taxon>
        <taxon>Mamiellaceae</taxon>
        <taxon>Micromonas</taxon>
    </lineage>
</organism>
<evidence type="ECO:0000313" key="9">
    <source>
        <dbReference type="EMBL" id="EEH56654.1"/>
    </source>
</evidence>
<dbReference type="GO" id="GO:0032968">
    <property type="term" value="P:positive regulation of transcription elongation by RNA polymerase II"/>
    <property type="evidence" value="ECO:0007669"/>
    <property type="project" value="InterPro"/>
</dbReference>
<reference evidence="9 10" key="1">
    <citation type="journal article" date="2009" name="Science">
        <title>Green evolution and dynamic adaptations revealed by genomes of the marine picoeukaryotes Micromonas.</title>
        <authorList>
            <person name="Worden A.Z."/>
            <person name="Lee J.H."/>
            <person name="Mock T."/>
            <person name="Rouze P."/>
            <person name="Simmons M.P."/>
            <person name="Aerts A.L."/>
            <person name="Allen A.E."/>
            <person name="Cuvelier M.L."/>
            <person name="Derelle E."/>
            <person name="Everett M.V."/>
            <person name="Foulon E."/>
            <person name="Grimwood J."/>
            <person name="Gundlach H."/>
            <person name="Henrissat B."/>
            <person name="Napoli C."/>
            <person name="McDonald S.M."/>
            <person name="Parker M.S."/>
            <person name="Rombauts S."/>
            <person name="Salamov A."/>
            <person name="Von Dassow P."/>
            <person name="Badger J.H."/>
            <person name="Coutinho P.M."/>
            <person name="Demir E."/>
            <person name="Dubchak I."/>
            <person name="Gentemann C."/>
            <person name="Eikrem W."/>
            <person name="Gready J.E."/>
            <person name="John U."/>
            <person name="Lanier W."/>
            <person name="Lindquist E.A."/>
            <person name="Lucas S."/>
            <person name="Mayer K.F."/>
            <person name="Moreau H."/>
            <person name="Not F."/>
            <person name="Otillar R."/>
            <person name="Panaud O."/>
            <person name="Pangilinan J."/>
            <person name="Paulsen I."/>
            <person name="Piegu B."/>
            <person name="Poliakov A."/>
            <person name="Robbens S."/>
            <person name="Schmutz J."/>
            <person name="Toulza E."/>
            <person name="Wyss T."/>
            <person name="Zelensky A."/>
            <person name="Zhou K."/>
            <person name="Armbrust E.V."/>
            <person name="Bhattacharya D."/>
            <person name="Goodenough U.W."/>
            <person name="Van de Peer Y."/>
            <person name="Grigoriev I.V."/>
        </authorList>
    </citation>
    <scope>NUCLEOTIDE SEQUENCE [LARGE SCALE GENOMIC DNA]</scope>
    <source>
        <strain evidence="9 10">CCMP1545</strain>
    </source>
</reference>
<evidence type="ECO:0000256" key="5">
    <source>
        <dbReference type="ARBA" id="ARBA00023163"/>
    </source>
</evidence>
<name>C1MUM7_MICPC</name>
<feature type="compositionally biased region" description="Acidic residues" evidence="8">
    <location>
        <begin position="312"/>
        <end position="336"/>
    </location>
</feature>
<keyword evidence="10" id="KW-1185">Reference proteome</keyword>
<dbReference type="OMA" id="MERENNQ"/>
<evidence type="ECO:0000256" key="4">
    <source>
        <dbReference type="ARBA" id="ARBA00023125"/>
    </source>
</evidence>
<dbReference type="RefSeq" id="XP_003059522.1">
    <property type="nucleotide sequence ID" value="XM_003059476.1"/>
</dbReference>
<dbReference type="AlphaFoldDB" id="C1MUM7"/>
<keyword evidence="3 7" id="KW-0805">Transcription regulation</keyword>
<comment type="function">
    <text evidence="7">TFIIF is a general transcription initiation factor that binds to RNA polymerase II and helps to recruit it to the initiation complex in collaboration with TFIIB. It promotes transcription elongation.</text>
</comment>
<evidence type="ECO:0000313" key="10">
    <source>
        <dbReference type="Proteomes" id="UP000001876"/>
    </source>
</evidence>
<feature type="compositionally biased region" description="Acidic residues" evidence="8">
    <location>
        <begin position="349"/>
        <end position="361"/>
    </location>
</feature>
<feature type="compositionally biased region" description="Basic and acidic residues" evidence="8">
    <location>
        <begin position="362"/>
        <end position="375"/>
    </location>
</feature>
<dbReference type="GO" id="GO:0016251">
    <property type="term" value="F:RNA polymerase II general transcription initiation factor activity"/>
    <property type="evidence" value="ECO:0007669"/>
    <property type="project" value="TreeGrafter"/>
</dbReference>
<dbReference type="PANTHER" id="PTHR13011">
    <property type="entry name" value="TFIIF-ALPHA"/>
    <property type="match status" value="1"/>
</dbReference>
<dbReference type="InterPro" id="IPR011039">
    <property type="entry name" value="TFIIF_interaction"/>
</dbReference>
<feature type="region of interest" description="Disordered" evidence="8">
    <location>
        <begin position="455"/>
        <end position="489"/>
    </location>
</feature>
<evidence type="ECO:0000256" key="8">
    <source>
        <dbReference type="SAM" id="MobiDB-lite"/>
    </source>
</evidence>
<dbReference type="GO" id="GO:0003677">
    <property type="term" value="F:DNA binding"/>
    <property type="evidence" value="ECO:0007669"/>
    <property type="project" value="UniProtKB-KW"/>
</dbReference>
<dbReference type="STRING" id="564608.C1MUM7"/>
<accession>C1MUM7</accession>
<dbReference type="GO" id="GO:0001096">
    <property type="term" value="F:TFIIF-class transcription factor complex binding"/>
    <property type="evidence" value="ECO:0007669"/>
    <property type="project" value="TreeGrafter"/>
</dbReference>
<keyword evidence="5 7" id="KW-0804">Transcription</keyword>